<dbReference type="Proteomes" id="UP000009326">
    <property type="component" value="Unassembled WGS sequence"/>
</dbReference>
<evidence type="ECO:0000256" key="2">
    <source>
        <dbReference type="SAM" id="MobiDB-lite"/>
    </source>
</evidence>
<name>I7LD29_9LACO</name>
<feature type="transmembrane region" description="Helical" evidence="3">
    <location>
        <begin position="116"/>
        <end position="139"/>
    </location>
</feature>
<feature type="coiled-coil region" evidence="1">
    <location>
        <begin position="159"/>
        <end position="186"/>
    </location>
</feature>
<keyword evidence="3" id="KW-0812">Transmembrane</keyword>
<keyword evidence="1" id="KW-0175">Coiled coil</keyword>
<dbReference type="Proteomes" id="UP000051521">
    <property type="component" value="Unassembled WGS sequence"/>
</dbReference>
<organism evidence="4 6">
    <name type="scientific">Lactobacillus gigeriorum DSM 23908 = CRBIP 24.85</name>
    <dbReference type="NCBI Taxonomy" id="1423751"/>
    <lineage>
        <taxon>Bacteria</taxon>
        <taxon>Bacillati</taxon>
        <taxon>Bacillota</taxon>
        <taxon>Bacilli</taxon>
        <taxon>Lactobacillales</taxon>
        <taxon>Lactobacillaceae</taxon>
        <taxon>Lactobacillus</taxon>
    </lineage>
</organism>
<keyword evidence="3" id="KW-1133">Transmembrane helix</keyword>
<evidence type="ECO:0000256" key="1">
    <source>
        <dbReference type="SAM" id="Coils"/>
    </source>
</evidence>
<dbReference type="AlphaFoldDB" id="I7LD29"/>
<evidence type="ECO:0000313" key="7">
    <source>
        <dbReference type="Proteomes" id="UP000051521"/>
    </source>
</evidence>
<reference evidence="5 7" key="2">
    <citation type="journal article" date="2015" name="Genome Announc.">
        <title>Expanding the biotechnology potential of lactobacilli through comparative genomics of 213 strains and associated genera.</title>
        <authorList>
            <person name="Sun Z."/>
            <person name="Harris H.M."/>
            <person name="McCann A."/>
            <person name="Guo C."/>
            <person name="Argimon S."/>
            <person name="Zhang W."/>
            <person name="Yang X."/>
            <person name="Jeffery I.B."/>
            <person name="Cooney J.C."/>
            <person name="Kagawa T.F."/>
            <person name="Liu W."/>
            <person name="Song Y."/>
            <person name="Salvetti E."/>
            <person name="Wrobel A."/>
            <person name="Rasinkangas P."/>
            <person name="Parkhill J."/>
            <person name="Rea M.C."/>
            <person name="O'Sullivan O."/>
            <person name="Ritari J."/>
            <person name="Douillard F.P."/>
            <person name="Paul Ross R."/>
            <person name="Yang R."/>
            <person name="Briner A.E."/>
            <person name="Felis G.E."/>
            <person name="de Vos W.M."/>
            <person name="Barrangou R."/>
            <person name="Klaenhammer T.R."/>
            <person name="Caufield P.W."/>
            <person name="Cui Y."/>
            <person name="Zhang H."/>
            <person name="O'Toole P.W."/>
        </authorList>
    </citation>
    <scope>NUCLEOTIDE SEQUENCE [LARGE SCALE GENOMIC DNA]</scope>
    <source>
        <strain evidence="5 7">DSM 23908</strain>
    </source>
</reference>
<dbReference type="STRING" id="1423751.FC38_GL000399"/>
<gene>
    <name evidence="4" type="ORF">BN52_01405</name>
    <name evidence="5" type="ORF">FC38_GL000399</name>
</gene>
<comment type="caution">
    <text evidence="4">The sequence shown here is derived from an EMBL/GenBank/DDBJ whole genome shotgun (WGS) entry which is preliminary data.</text>
</comment>
<evidence type="ECO:0000313" key="6">
    <source>
        <dbReference type="Proteomes" id="UP000009326"/>
    </source>
</evidence>
<feature type="transmembrane region" description="Helical" evidence="3">
    <location>
        <begin position="145"/>
        <end position="163"/>
    </location>
</feature>
<evidence type="ECO:0000313" key="4">
    <source>
        <dbReference type="EMBL" id="CCI86991.1"/>
    </source>
</evidence>
<dbReference type="PATRIC" id="fig|1423751.3.peg.421"/>
<dbReference type="Pfam" id="PF10097">
    <property type="entry name" value="DUF2335"/>
    <property type="match status" value="1"/>
</dbReference>
<accession>I7LD29</accession>
<evidence type="ECO:0008006" key="8">
    <source>
        <dbReference type="Google" id="ProtNLM"/>
    </source>
</evidence>
<keyword evidence="3" id="KW-0472">Membrane</keyword>
<sequence length="186" mass="21028">MESQNDKVLNNLDTSDNVNQDEKVSQSNIVESKKELSQNDKEIIAQVRSLPLTNEEKDNLIATMEMYSGPIPHPKILAGYQALYPDAAKKIIDNGIEESIHRRKLETIKQKRRGRLAWVSMIFLVVFCILFILCSFYLILKGHKIIGSIFSGTSFIVMVGSLLNNINELSDNNELASENKDKNKSD</sequence>
<evidence type="ECO:0000256" key="3">
    <source>
        <dbReference type="SAM" id="Phobius"/>
    </source>
</evidence>
<dbReference type="InterPro" id="IPR019284">
    <property type="entry name" value="RP532"/>
</dbReference>
<evidence type="ECO:0000313" key="5">
    <source>
        <dbReference type="EMBL" id="KRN11996.1"/>
    </source>
</evidence>
<reference evidence="4 6" key="1">
    <citation type="submission" date="2012-06" db="EMBL/GenBank/DDBJ databases">
        <title>Draft genome sequence of Lactobacillus gigeriorum CRBIP 24.85T, isolated from chicken crop.</title>
        <authorList>
            <person name="Cousin S."/>
            <person name="Ma L."/>
            <person name="Creno S."/>
            <person name="Clermont D."/>
            <person name="Loux V."/>
            <person name="Bizet C."/>
            <person name="Bouchier C."/>
        </authorList>
    </citation>
    <scope>NUCLEOTIDE SEQUENCE [LARGE SCALE GENOMIC DNA]</scope>
    <source>
        <strain evidence="6">CRBIP 24.85T</strain>
        <strain evidence="4">Type strain: CRBIP 24.85</strain>
    </source>
</reference>
<dbReference type="RefSeq" id="WP_008473089.1">
    <property type="nucleotide sequence ID" value="NZ_AYZO01000014.1"/>
</dbReference>
<protein>
    <recommendedName>
        <fullName evidence="8">DUF2335 domain-containing protein</fullName>
    </recommendedName>
</protein>
<feature type="compositionally biased region" description="Polar residues" evidence="2">
    <location>
        <begin position="1"/>
        <end position="18"/>
    </location>
</feature>
<dbReference type="EMBL" id="CAKC01000044">
    <property type="protein sequence ID" value="CCI86991.1"/>
    <property type="molecule type" value="Genomic_DNA"/>
</dbReference>
<feature type="region of interest" description="Disordered" evidence="2">
    <location>
        <begin position="1"/>
        <end position="33"/>
    </location>
</feature>
<keyword evidence="7" id="KW-1185">Reference proteome</keyword>
<proteinExistence type="predicted"/>
<dbReference type="EMBL" id="AYZO01000014">
    <property type="protein sequence ID" value="KRN11996.1"/>
    <property type="molecule type" value="Genomic_DNA"/>
</dbReference>